<reference evidence="1 2" key="1">
    <citation type="submission" date="2019-07" db="EMBL/GenBank/DDBJ databases">
        <title>New Mycobacterium species.</title>
        <authorList>
            <person name="Tortoli E."/>
            <person name="Ghielmetti G."/>
            <person name="Friedel U."/>
            <person name="Trovato A."/>
        </authorList>
    </citation>
    <scope>NUCLEOTIDE SEQUENCE [LARGE SCALE GENOMIC DNA]</scope>
    <source>
        <strain evidence="1 2">16-83</strain>
    </source>
</reference>
<dbReference type="Proteomes" id="UP000320513">
    <property type="component" value="Unassembled WGS sequence"/>
</dbReference>
<sequence length="389" mass="43652">MTGSPRETLFDDVERTDSSPMRYGENIFDFYNRIDRPDWAHVRDELESWYRCHPDPGGQLRGHFQGKRHDQHVGAWWELYVYAFFRKLGYEITVHPELPNGRPDRPDFLISRDGSAAYVECKAVIERSRTAVENAILDATNTASHPDFVLELDIESEGSQEPSAAKIRAAIHNWLQGLNADDEIAARGAGKPEQTLRFPIGEWELLYTAHPVPPDQRGTYGRLLGLHSQRVVMYDNPGLIKRSLKGKGKKYTGVETPLDHPLIVALDTTTVFIDDDEVDRALFGATSVLFNPDGEPRFTRLPRARNGYWCADPPAGTRVSAVMLGSNIQPYGVAQDMPRMWINPWAPVPVTETYGLATNILLDSDEVRRTGGTAVASDVFGLPPNWPRG</sequence>
<keyword evidence="2" id="KW-1185">Reference proteome</keyword>
<comment type="caution">
    <text evidence="1">The sequence shown here is derived from an EMBL/GenBank/DDBJ whole genome shotgun (WGS) entry which is preliminary data.</text>
</comment>
<dbReference type="OrthoDB" id="5288829at2"/>
<accession>A0A557WX19</accession>
<gene>
    <name evidence="1" type="ORF">FPZ47_26245</name>
</gene>
<name>A0A557WX19_9MYCO</name>
<evidence type="ECO:0000313" key="1">
    <source>
        <dbReference type="EMBL" id="TVS77808.1"/>
    </source>
</evidence>
<proteinExistence type="predicted"/>
<dbReference type="EMBL" id="VMQU01000204">
    <property type="protein sequence ID" value="TVS77808.1"/>
    <property type="molecule type" value="Genomic_DNA"/>
</dbReference>
<dbReference type="AlphaFoldDB" id="A0A557WX19"/>
<organism evidence="1 2">
    <name type="scientific">Mycobacterium helveticum</name>
    <dbReference type="NCBI Taxonomy" id="2592811"/>
    <lineage>
        <taxon>Bacteria</taxon>
        <taxon>Bacillati</taxon>
        <taxon>Actinomycetota</taxon>
        <taxon>Actinomycetes</taxon>
        <taxon>Mycobacteriales</taxon>
        <taxon>Mycobacteriaceae</taxon>
        <taxon>Mycobacterium</taxon>
    </lineage>
</organism>
<protein>
    <submittedName>
        <fullName evidence="1">Uncharacterized protein</fullName>
    </submittedName>
</protein>
<evidence type="ECO:0000313" key="2">
    <source>
        <dbReference type="Proteomes" id="UP000320513"/>
    </source>
</evidence>